<evidence type="ECO:0000256" key="1">
    <source>
        <dbReference type="SAM" id="Phobius"/>
    </source>
</evidence>
<proteinExistence type="predicted"/>
<keyword evidence="1" id="KW-0472">Membrane</keyword>
<comment type="caution">
    <text evidence="2">The sequence shown here is derived from an EMBL/GenBank/DDBJ whole genome shotgun (WGS) entry which is preliminary data.</text>
</comment>
<evidence type="ECO:0000313" key="2">
    <source>
        <dbReference type="EMBL" id="OXA44980.1"/>
    </source>
</evidence>
<keyword evidence="3" id="KW-1185">Reference proteome</keyword>
<name>A0A226DIL8_FOLCA</name>
<protein>
    <submittedName>
        <fullName evidence="2">Uncharacterized protein</fullName>
    </submittedName>
</protein>
<sequence length="111" mass="12287">MHSCRKIEKCLVQNCNKSSRNSPVLSQFQYNFNKMFAQYIFIAVLLVAGFQATPMTPEEKLFFANIPLGGNQNFNLVPLSCRLWGIFCPPGYTGPGVVTTTTTARTNSTTG</sequence>
<accession>A0A226DIL8</accession>
<dbReference type="Proteomes" id="UP000198287">
    <property type="component" value="Unassembled WGS sequence"/>
</dbReference>
<feature type="transmembrane region" description="Helical" evidence="1">
    <location>
        <begin position="36"/>
        <end position="53"/>
    </location>
</feature>
<keyword evidence="1" id="KW-1133">Transmembrane helix</keyword>
<organism evidence="2 3">
    <name type="scientific">Folsomia candida</name>
    <name type="common">Springtail</name>
    <dbReference type="NCBI Taxonomy" id="158441"/>
    <lineage>
        <taxon>Eukaryota</taxon>
        <taxon>Metazoa</taxon>
        <taxon>Ecdysozoa</taxon>
        <taxon>Arthropoda</taxon>
        <taxon>Hexapoda</taxon>
        <taxon>Collembola</taxon>
        <taxon>Entomobryomorpha</taxon>
        <taxon>Isotomoidea</taxon>
        <taxon>Isotomidae</taxon>
        <taxon>Proisotominae</taxon>
        <taxon>Folsomia</taxon>
    </lineage>
</organism>
<evidence type="ECO:0000313" key="3">
    <source>
        <dbReference type="Proteomes" id="UP000198287"/>
    </source>
</evidence>
<dbReference type="EMBL" id="LNIX01000018">
    <property type="protein sequence ID" value="OXA44980.1"/>
    <property type="molecule type" value="Genomic_DNA"/>
</dbReference>
<gene>
    <name evidence="2" type="ORF">Fcan01_19856</name>
</gene>
<dbReference type="AlphaFoldDB" id="A0A226DIL8"/>
<keyword evidence="1" id="KW-0812">Transmembrane</keyword>
<reference evidence="2 3" key="1">
    <citation type="submission" date="2015-12" db="EMBL/GenBank/DDBJ databases">
        <title>The genome of Folsomia candida.</title>
        <authorList>
            <person name="Faddeeva A."/>
            <person name="Derks M.F."/>
            <person name="Anvar Y."/>
            <person name="Smit S."/>
            <person name="Van Straalen N."/>
            <person name="Roelofs D."/>
        </authorList>
    </citation>
    <scope>NUCLEOTIDE SEQUENCE [LARGE SCALE GENOMIC DNA]</scope>
    <source>
        <strain evidence="2 3">VU population</strain>
        <tissue evidence="2">Whole body</tissue>
    </source>
</reference>